<organism evidence="2 3">
    <name type="scientific">Pseudomonas orientalis</name>
    <dbReference type="NCBI Taxonomy" id="76758"/>
    <lineage>
        <taxon>Bacteria</taxon>
        <taxon>Pseudomonadati</taxon>
        <taxon>Pseudomonadota</taxon>
        <taxon>Gammaproteobacteria</taxon>
        <taxon>Pseudomonadales</taxon>
        <taxon>Pseudomonadaceae</taxon>
        <taxon>Pseudomonas</taxon>
    </lineage>
</organism>
<evidence type="ECO:0000313" key="2">
    <source>
        <dbReference type="EMBL" id="RZI18428.1"/>
    </source>
</evidence>
<comment type="caution">
    <text evidence="2">The sequence shown here is derived from an EMBL/GenBank/DDBJ whole genome shotgun (WGS) entry which is preliminary data.</text>
</comment>
<feature type="region of interest" description="Disordered" evidence="1">
    <location>
        <begin position="126"/>
        <end position="160"/>
    </location>
</feature>
<sequence length="160" mass="16291">MTVSNIATPVLTSLTAPMAPPPSAAAAAIIHAPDQEVGSTSLPRMQNLGLTNLRQTVMQGLNDQVSSRFPTALNNNDTKDKAAGAALTVGGAMLQGVGKQLARSGGFGAKVAGAAATWMGRGAEEIGKDKYSNAGSSSNGSGGYNAYSPSNWKRSSDQRP</sequence>
<gene>
    <name evidence="2" type="ORF">EUX57_28135</name>
</gene>
<reference evidence="2 3" key="1">
    <citation type="submission" date="2019-02" db="EMBL/GenBank/DDBJ databases">
        <title>Pseudomonas spp from wheat grain.</title>
        <authorList>
            <person name="Cho G.-S."/>
            <person name="Franz C.M.A.P."/>
        </authorList>
    </citation>
    <scope>NUCLEOTIDE SEQUENCE [LARGE SCALE GENOMIC DNA]</scope>
    <source>
        <strain evidence="2 3">133NRW</strain>
    </source>
</reference>
<dbReference type="EMBL" id="SGFE01000149">
    <property type="protein sequence ID" value="RZI18428.1"/>
    <property type="molecule type" value="Genomic_DNA"/>
</dbReference>
<dbReference type="Proteomes" id="UP000293369">
    <property type="component" value="Unassembled WGS sequence"/>
</dbReference>
<accession>A0A4Q7CSJ3</accession>
<name>A0A4Q7CSJ3_9PSED</name>
<proteinExistence type="predicted"/>
<evidence type="ECO:0000256" key="1">
    <source>
        <dbReference type="SAM" id="MobiDB-lite"/>
    </source>
</evidence>
<dbReference type="AlphaFoldDB" id="A0A4Q7CSJ3"/>
<protein>
    <submittedName>
        <fullName evidence="2">Uncharacterized protein</fullName>
    </submittedName>
</protein>
<feature type="compositionally biased region" description="Low complexity" evidence="1">
    <location>
        <begin position="132"/>
        <end position="151"/>
    </location>
</feature>
<dbReference type="RefSeq" id="WP_128875760.1">
    <property type="nucleotide sequence ID" value="NZ_CAXAOR010000029.1"/>
</dbReference>
<evidence type="ECO:0000313" key="3">
    <source>
        <dbReference type="Proteomes" id="UP000293369"/>
    </source>
</evidence>